<dbReference type="EMBL" id="CCEJ010000010">
    <property type="protein sequence ID" value="CDR34874.1"/>
    <property type="molecule type" value="Genomic_DNA"/>
</dbReference>
<evidence type="ECO:0000313" key="8">
    <source>
        <dbReference type="EMBL" id="CDR34874.1"/>
    </source>
</evidence>
<dbReference type="HAMAP" id="MF_00114">
    <property type="entry name" value="DeoC_type1"/>
    <property type="match status" value="1"/>
</dbReference>
<accession>A0A090E2K0</accession>
<dbReference type="InterPro" id="IPR011343">
    <property type="entry name" value="DeoC"/>
</dbReference>
<comment type="pathway">
    <text evidence="7">Carbohydrate degradation; 2-deoxy-D-ribose 1-phosphate degradation; D-glyceraldehyde 3-phosphate and acetaldehyde from 2-deoxy-alpha-D-ribose 1-phosphate: step 2/2.</text>
</comment>
<reference evidence="8" key="1">
    <citation type="submission" date="2013-12" db="EMBL/GenBank/DDBJ databases">
        <authorList>
            <person name="Linke B."/>
        </authorList>
    </citation>
    <scope>NUCLEOTIDE SEQUENCE [LARGE SCALE GENOMIC DNA]</scope>
    <source>
        <strain evidence="8">CRIB-18</strain>
    </source>
</reference>
<comment type="similarity">
    <text evidence="1 7">Belongs to the DeoC/FbaB aldolase family. DeoC type 1 subfamily.</text>
</comment>
<evidence type="ECO:0000256" key="4">
    <source>
        <dbReference type="ARBA" id="ARBA00023270"/>
    </source>
</evidence>
<dbReference type="Gene3D" id="3.20.20.70">
    <property type="entry name" value="Aldolase class I"/>
    <property type="match status" value="1"/>
</dbReference>
<dbReference type="InterPro" id="IPR028581">
    <property type="entry name" value="DeoC_typeI"/>
</dbReference>
<evidence type="ECO:0000256" key="6">
    <source>
        <dbReference type="ARBA" id="ARBA00056337"/>
    </source>
</evidence>
<dbReference type="STRING" id="1437425.CSEC_2068"/>
<evidence type="ECO:0000256" key="2">
    <source>
        <dbReference type="ARBA" id="ARBA00022490"/>
    </source>
</evidence>
<proteinExistence type="inferred from homology"/>
<dbReference type="SMART" id="SM01133">
    <property type="entry name" value="DeoC"/>
    <property type="match status" value="1"/>
</dbReference>
<comment type="caution">
    <text evidence="8">The sequence shown here is derived from an EMBL/GenBank/DDBJ whole genome shotgun (WGS) entry which is preliminary data.</text>
</comment>
<keyword evidence="4 7" id="KW-0704">Schiff base</keyword>
<dbReference type="Proteomes" id="UP000031552">
    <property type="component" value="Unassembled WGS sequence"/>
</dbReference>
<feature type="active site" description="Proton donor/acceptor" evidence="7">
    <location>
        <position position="182"/>
    </location>
</feature>
<dbReference type="NCBIfam" id="TIGR00126">
    <property type="entry name" value="deoC"/>
    <property type="match status" value="1"/>
</dbReference>
<organism evidence="8 9">
    <name type="scientific">Candidatus Criblamydia sequanensis CRIB-18</name>
    <dbReference type="NCBI Taxonomy" id="1437425"/>
    <lineage>
        <taxon>Bacteria</taxon>
        <taxon>Pseudomonadati</taxon>
        <taxon>Chlamydiota</taxon>
        <taxon>Chlamydiia</taxon>
        <taxon>Parachlamydiales</taxon>
        <taxon>Candidatus Criblamydiaceae</taxon>
        <taxon>Candidatus Criblamydia</taxon>
    </lineage>
</organism>
<evidence type="ECO:0000256" key="3">
    <source>
        <dbReference type="ARBA" id="ARBA00023239"/>
    </source>
</evidence>
<keyword evidence="2 7" id="KW-0963">Cytoplasm</keyword>
<dbReference type="SUPFAM" id="SSF51569">
    <property type="entry name" value="Aldolase"/>
    <property type="match status" value="1"/>
</dbReference>
<dbReference type="PANTHER" id="PTHR10889:SF1">
    <property type="entry name" value="DEOXYRIBOSE-PHOSPHATE ALDOLASE"/>
    <property type="match status" value="1"/>
</dbReference>
<comment type="function">
    <text evidence="6 7">Catalyzes a reversible aldol reaction between acetaldehyde and D-glyceraldehyde 3-phosphate to generate 2-deoxy-D-ribose 5-phosphate.</text>
</comment>
<sequence length="216" mass="23290">MLQTLNQYIDHTLLKPEAIFEEIKKLCQESIDYQFAAVCIQPTWVKEAHEFLKGSNVKLCSVVGFPLGANTTDTKAREASELSKGGVHEIDMVINIGALKSKDYKKVRQDIESVVKSADPRIVKVIIETCLLTDEEKEAACLLSMDAGAAFVKTSTGFSKSGATIHDVALMRKVVGPNFGVKASGGIRDLKTALAMIEAGASRLGTSAGVIIMESK</sequence>
<dbReference type="RefSeq" id="WP_041018427.1">
    <property type="nucleotide sequence ID" value="NZ_CCEJ010000010.1"/>
</dbReference>
<feature type="active site" description="Schiff-base intermediate with acetaldehyde" evidence="7">
    <location>
        <position position="153"/>
    </location>
</feature>
<evidence type="ECO:0000256" key="5">
    <source>
        <dbReference type="ARBA" id="ARBA00048791"/>
    </source>
</evidence>
<dbReference type="PIRSF" id="PIRSF001357">
    <property type="entry name" value="DeoC"/>
    <property type="match status" value="1"/>
</dbReference>
<dbReference type="OrthoDB" id="9778711at2"/>
<dbReference type="GO" id="GO:0005737">
    <property type="term" value="C:cytoplasm"/>
    <property type="evidence" value="ECO:0007669"/>
    <property type="project" value="UniProtKB-SubCell"/>
</dbReference>
<dbReference type="Pfam" id="PF01791">
    <property type="entry name" value="DeoC"/>
    <property type="match status" value="1"/>
</dbReference>
<dbReference type="InterPro" id="IPR002915">
    <property type="entry name" value="DeoC/FbaB/LacD_aldolase"/>
</dbReference>
<feature type="active site" description="Proton donor/acceptor" evidence="7">
    <location>
        <position position="91"/>
    </location>
</feature>
<comment type="catalytic activity">
    <reaction evidence="5 7">
        <text>2-deoxy-D-ribose 5-phosphate = D-glyceraldehyde 3-phosphate + acetaldehyde</text>
        <dbReference type="Rhea" id="RHEA:12821"/>
        <dbReference type="ChEBI" id="CHEBI:15343"/>
        <dbReference type="ChEBI" id="CHEBI:59776"/>
        <dbReference type="ChEBI" id="CHEBI:62877"/>
        <dbReference type="EC" id="4.1.2.4"/>
    </reaction>
</comment>
<gene>
    <name evidence="7 8" type="primary">deoC</name>
    <name evidence="8" type="ORF">CSEC_2068</name>
</gene>
<dbReference type="GO" id="GO:0016052">
    <property type="term" value="P:carbohydrate catabolic process"/>
    <property type="evidence" value="ECO:0007669"/>
    <property type="project" value="TreeGrafter"/>
</dbReference>
<comment type="subcellular location">
    <subcellularLocation>
        <location evidence="7">Cytoplasm</location>
    </subcellularLocation>
</comment>
<evidence type="ECO:0000313" key="9">
    <source>
        <dbReference type="Proteomes" id="UP000031552"/>
    </source>
</evidence>
<dbReference type="GO" id="GO:0009264">
    <property type="term" value="P:deoxyribonucleotide catabolic process"/>
    <property type="evidence" value="ECO:0007669"/>
    <property type="project" value="UniProtKB-UniRule"/>
</dbReference>
<dbReference type="CDD" id="cd00959">
    <property type="entry name" value="DeoC"/>
    <property type="match status" value="1"/>
</dbReference>
<dbReference type="AlphaFoldDB" id="A0A090E2K0"/>
<dbReference type="InterPro" id="IPR013785">
    <property type="entry name" value="Aldolase_TIM"/>
</dbReference>
<dbReference type="eggNOG" id="COG0274">
    <property type="taxonomic scope" value="Bacteria"/>
</dbReference>
<keyword evidence="3 7" id="KW-0456">Lyase</keyword>
<dbReference type="GO" id="GO:0006018">
    <property type="term" value="P:2-deoxyribose 1-phosphate catabolic process"/>
    <property type="evidence" value="ECO:0007669"/>
    <property type="project" value="UniProtKB-UniRule"/>
</dbReference>
<keyword evidence="9" id="KW-1185">Reference proteome</keyword>
<dbReference type="GO" id="GO:0004139">
    <property type="term" value="F:deoxyribose-phosphate aldolase activity"/>
    <property type="evidence" value="ECO:0007669"/>
    <property type="project" value="UniProtKB-UniRule"/>
</dbReference>
<dbReference type="EC" id="4.1.2.4" evidence="7"/>
<evidence type="ECO:0000256" key="1">
    <source>
        <dbReference type="ARBA" id="ARBA00010936"/>
    </source>
</evidence>
<dbReference type="UniPathway" id="UPA00002">
    <property type="reaction ID" value="UER00468"/>
</dbReference>
<reference evidence="8" key="2">
    <citation type="submission" date="2014-09" db="EMBL/GenBank/DDBJ databases">
        <title>Criblamydia sequanensis harbors a mega-plasmid encoding arsenite resistance.</title>
        <authorList>
            <person name="Bertelli C."/>
            <person name="Goesmann A."/>
            <person name="Greub G."/>
        </authorList>
    </citation>
    <scope>NUCLEOTIDE SEQUENCE [LARGE SCALE GENOMIC DNA]</scope>
    <source>
        <strain evidence="8">CRIB-18</strain>
    </source>
</reference>
<protein>
    <recommendedName>
        <fullName evidence="7">Deoxyribose-phosphate aldolase</fullName>
        <shortName evidence="7">DERA</shortName>
        <ecNumber evidence="7">4.1.2.4</ecNumber>
    </recommendedName>
    <alternativeName>
        <fullName evidence="7">2-deoxy-D-ribose 5-phosphate aldolase</fullName>
    </alternativeName>
    <alternativeName>
        <fullName evidence="7">Phosphodeoxyriboaldolase</fullName>
        <shortName evidence="7">Deoxyriboaldolase</shortName>
    </alternativeName>
</protein>
<name>A0A090E2K0_9BACT</name>
<evidence type="ECO:0000256" key="7">
    <source>
        <dbReference type="HAMAP-Rule" id="MF_00114"/>
    </source>
</evidence>
<dbReference type="FunFam" id="3.20.20.70:FF:000044">
    <property type="entry name" value="Deoxyribose-phosphate aldolase"/>
    <property type="match status" value="1"/>
</dbReference>
<dbReference type="PANTHER" id="PTHR10889">
    <property type="entry name" value="DEOXYRIBOSE-PHOSPHATE ALDOLASE"/>
    <property type="match status" value="1"/>
</dbReference>